<dbReference type="AlphaFoldDB" id="A0A1I4AZF9"/>
<protein>
    <submittedName>
        <fullName evidence="2">Uncharacterized protein</fullName>
    </submittedName>
</protein>
<keyword evidence="3" id="KW-1185">Reference proteome</keyword>
<sequence>MKPLQIFAAASLALFAAYPANAGGLEPIHAQSIVLSGISGTAYYTVEENGFNVVSTFAHQGSDAAPIRVQAVLASGECVSFSTPGAVNTAADTVEVCRQGDEVFFQKDQSLN</sequence>
<gene>
    <name evidence="2" type="ORF">SAMN04488498_10958</name>
</gene>
<organism evidence="2 3">
    <name type="scientific">Neomesorhizobium albiziae</name>
    <dbReference type="NCBI Taxonomy" id="335020"/>
    <lineage>
        <taxon>Bacteria</taxon>
        <taxon>Pseudomonadati</taxon>
        <taxon>Pseudomonadota</taxon>
        <taxon>Alphaproteobacteria</taxon>
        <taxon>Hyphomicrobiales</taxon>
        <taxon>Phyllobacteriaceae</taxon>
        <taxon>Neomesorhizobium</taxon>
    </lineage>
</organism>
<evidence type="ECO:0000256" key="1">
    <source>
        <dbReference type="SAM" id="SignalP"/>
    </source>
</evidence>
<dbReference type="RefSeq" id="WP_149761100.1">
    <property type="nucleotide sequence ID" value="NZ_BSPE01000078.1"/>
</dbReference>
<feature type="signal peptide" evidence="1">
    <location>
        <begin position="1"/>
        <end position="22"/>
    </location>
</feature>
<evidence type="ECO:0000313" key="2">
    <source>
        <dbReference type="EMBL" id="SFK61683.1"/>
    </source>
</evidence>
<reference evidence="2 3" key="1">
    <citation type="submission" date="2016-10" db="EMBL/GenBank/DDBJ databases">
        <authorList>
            <person name="Varghese N."/>
            <person name="Submissions S."/>
        </authorList>
    </citation>
    <scope>NUCLEOTIDE SEQUENCE [LARGE SCALE GENOMIC DNA]</scope>
    <source>
        <strain evidence="2 3">DSM 21822</strain>
    </source>
</reference>
<dbReference type="OrthoDB" id="7916805at2"/>
<name>A0A1I4AZF9_9HYPH</name>
<accession>A0A1I4AZF9</accession>
<dbReference type="EMBL" id="FOSL01000009">
    <property type="protein sequence ID" value="SFK61683.1"/>
    <property type="molecule type" value="Genomic_DNA"/>
</dbReference>
<dbReference type="Proteomes" id="UP000323300">
    <property type="component" value="Unassembled WGS sequence"/>
</dbReference>
<feature type="chain" id="PRO_5009302524" evidence="1">
    <location>
        <begin position="23"/>
        <end position="112"/>
    </location>
</feature>
<proteinExistence type="predicted"/>
<evidence type="ECO:0000313" key="3">
    <source>
        <dbReference type="Proteomes" id="UP000323300"/>
    </source>
</evidence>
<keyword evidence="1" id="KW-0732">Signal</keyword>